<evidence type="ECO:0000256" key="2">
    <source>
        <dbReference type="ARBA" id="ARBA00038334"/>
    </source>
</evidence>
<dbReference type="InterPro" id="IPR000639">
    <property type="entry name" value="Epox_hydrolase-like"/>
</dbReference>
<sequence>MSLFADIFKLVYATYRQYLYTSLAIIGLVWKRLTEGDDYFREYTYPKPDCLTYGWNHKYVQLKNVRMHYVDEGDVDSSDDVLLMVHGFPEFWYSWRFQLNGLKHAFRCIAIDMRGYNETDKPTTTSDYNLKFLIEDIREFIDKLGLRRVVLVAHDWGAIVSWRFTMLYPEMVHKLIILNVPHPAAFFKVYTESKEQRAKSWYIYLFQSSTIPELAMRVNRMAMLEKMFRGRKAGIRNSNNFTDEDMLAWKHVFSQKHAITGPLNYYREMFNAPTIASEKMRIRPPVLIIWGERDAFLDKRGAIESVDYCRYARVHLIPTASHWVQQDEPTLVNHLIEEFVRDDVDRVNYRIIRELEKSKI</sequence>
<dbReference type="InterPro" id="IPR029058">
    <property type="entry name" value="AB_hydrolase_fold"/>
</dbReference>
<dbReference type="PRINTS" id="PR00412">
    <property type="entry name" value="EPOXHYDRLASE"/>
</dbReference>
<dbReference type="AlphaFoldDB" id="A0A8S1FDU2"/>
<keyword evidence="1" id="KW-0378">Hydrolase</keyword>
<dbReference type="Pfam" id="PF00561">
    <property type="entry name" value="Abhydrolase_1"/>
    <property type="match status" value="1"/>
</dbReference>
<dbReference type="InterPro" id="IPR000073">
    <property type="entry name" value="AB_hydrolase_1"/>
</dbReference>
<dbReference type="PRINTS" id="PR00111">
    <property type="entry name" value="ABHYDROLASE"/>
</dbReference>
<protein>
    <recommendedName>
        <fullName evidence="3">AB hydrolase-1 domain-containing protein</fullName>
    </recommendedName>
</protein>
<dbReference type="PANTHER" id="PTHR43329">
    <property type="entry name" value="EPOXIDE HYDROLASE"/>
    <property type="match status" value="1"/>
</dbReference>
<evidence type="ECO:0000313" key="4">
    <source>
        <dbReference type="EMBL" id="CAB3410653.1"/>
    </source>
</evidence>
<reference evidence="4 5" key="1">
    <citation type="submission" date="2020-04" db="EMBL/GenBank/DDBJ databases">
        <authorList>
            <person name="Laetsch R D."/>
            <person name="Stevens L."/>
            <person name="Kumar S."/>
            <person name="Blaxter L. M."/>
        </authorList>
    </citation>
    <scope>NUCLEOTIDE SEQUENCE [LARGE SCALE GENOMIC DNA]</scope>
</reference>
<accession>A0A8S1FDU2</accession>
<dbReference type="Proteomes" id="UP000494206">
    <property type="component" value="Unassembled WGS sequence"/>
</dbReference>
<dbReference type="GO" id="GO:0004301">
    <property type="term" value="F:epoxide hydrolase activity"/>
    <property type="evidence" value="ECO:0007669"/>
    <property type="project" value="UniProtKB-ARBA"/>
</dbReference>
<proteinExistence type="inferred from homology"/>
<dbReference type="Gene3D" id="3.40.50.1820">
    <property type="entry name" value="alpha/beta hydrolase"/>
    <property type="match status" value="1"/>
</dbReference>
<name>A0A8S1FDU2_9PELO</name>
<organism evidence="4 5">
    <name type="scientific">Caenorhabditis bovis</name>
    <dbReference type="NCBI Taxonomy" id="2654633"/>
    <lineage>
        <taxon>Eukaryota</taxon>
        <taxon>Metazoa</taxon>
        <taxon>Ecdysozoa</taxon>
        <taxon>Nematoda</taxon>
        <taxon>Chromadorea</taxon>
        <taxon>Rhabditida</taxon>
        <taxon>Rhabditina</taxon>
        <taxon>Rhabditomorpha</taxon>
        <taxon>Rhabditoidea</taxon>
        <taxon>Rhabditidae</taxon>
        <taxon>Peloderinae</taxon>
        <taxon>Caenorhabditis</taxon>
    </lineage>
</organism>
<feature type="domain" description="AB hydrolase-1" evidence="3">
    <location>
        <begin position="81"/>
        <end position="329"/>
    </location>
</feature>
<evidence type="ECO:0000256" key="1">
    <source>
        <dbReference type="ARBA" id="ARBA00022801"/>
    </source>
</evidence>
<dbReference type="OrthoDB" id="408373at2759"/>
<keyword evidence="5" id="KW-1185">Reference proteome</keyword>
<dbReference type="EMBL" id="CADEPM010000011">
    <property type="protein sequence ID" value="CAB3410653.1"/>
    <property type="molecule type" value="Genomic_DNA"/>
</dbReference>
<evidence type="ECO:0000259" key="3">
    <source>
        <dbReference type="Pfam" id="PF00561"/>
    </source>
</evidence>
<evidence type="ECO:0000313" key="5">
    <source>
        <dbReference type="Proteomes" id="UP000494206"/>
    </source>
</evidence>
<dbReference type="SUPFAM" id="SSF53474">
    <property type="entry name" value="alpha/beta-Hydrolases"/>
    <property type="match status" value="1"/>
</dbReference>
<comment type="caution">
    <text evidence="4">The sequence shown here is derived from an EMBL/GenBank/DDBJ whole genome shotgun (WGS) entry which is preliminary data.</text>
</comment>
<gene>
    <name evidence="4" type="ORF">CBOVIS_LOCUS12147</name>
</gene>
<comment type="similarity">
    <text evidence="2">Belongs to the AB hydrolase superfamily. Epoxide hydrolase family.</text>
</comment>